<evidence type="ECO:0000313" key="1">
    <source>
        <dbReference type="EMBL" id="EJU22053.1"/>
    </source>
</evidence>
<organism evidence="1 2">
    <name type="scientific">Peptoanaerobacter stomatis</name>
    <dbReference type="NCBI Taxonomy" id="796937"/>
    <lineage>
        <taxon>Bacteria</taxon>
        <taxon>Bacillati</taxon>
        <taxon>Bacillota</taxon>
        <taxon>Clostridia</taxon>
        <taxon>Peptostreptococcales</taxon>
        <taxon>Filifactoraceae</taxon>
        <taxon>Peptoanaerobacter</taxon>
    </lineage>
</organism>
<keyword evidence="2" id="KW-1185">Reference proteome</keyword>
<proteinExistence type="predicted"/>
<reference evidence="1 2" key="1">
    <citation type="submission" date="2012-07" db="EMBL/GenBank/DDBJ databases">
        <authorList>
            <person name="Durkin A.S."/>
            <person name="McCorrison J."/>
            <person name="Torralba M."/>
            <person name="Gillis M."/>
            <person name="Methe B."/>
            <person name="Sutton G."/>
            <person name="Nelson K.E."/>
        </authorList>
    </citation>
    <scope>NUCLEOTIDE SEQUENCE [LARGE SCALE GENOMIC DNA]</scope>
    <source>
        <strain evidence="1 2">OBRC8</strain>
    </source>
</reference>
<dbReference type="AlphaFoldDB" id="J6HH87"/>
<comment type="caution">
    <text evidence="1">The sequence shown here is derived from an EMBL/GenBank/DDBJ whole genome shotgun (WGS) entry which is preliminary data.</text>
</comment>
<gene>
    <name evidence="1" type="ORF">HMPREF1143_0464</name>
</gene>
<dbReference type="RefSeq" id="WP_009531188.1">
    <property type="nucleotide sequence ID" value="NZ_ALNK01000024.1"/>
</dbReference>
<evidence type="ECO:0000313" key="2">
    <source>
        <dbReference type="Proteomes" id="UP000005244"/>
    </source>
</evidence>
<dbReference type="Proteomes" id="UP000005244">
    <property type="component" value="Unassembled WGS sequence"/>
</dbReference>
<accession>J6HH87</accession>
<dbReference type="EMBL" id="ALNK01000024">
    <property type="protein sequence ID" value="EJU22053.1"/>
    <property type="molecule type" value="Genomic_DNA"/>
</dbReference>
<sequence>MDKKINNSMFVMTNAEYKNALKSLKKADMSNLKNIKNSKSMFTTKEIYEAFNKAFEKRNEEVYGKKSSIYCN</sequence>
<name>J6HH87_9FIRM</name>
<protein>
    <submittedName>
        <fullName evidence="1">Uncharacterized protein</fullName>
    </submittedName>
</protein>